<evidence type="ECO:0000313" key="3">
    <source>
        <dbReference type="Proteomes" id="UP001187192"/>
    </source>
</evidence>
<evidence type="ECO:0000256" key="1">
    <source>
        <dbReference type="SAM" id="MobiDB-lite"/>
    </source>
</evidence>
<name>A0AA88EKX4_FICCA</name>
<gene>
    <name evidence="2" type="ORF">TIFTF001_053018</name>
</gene>
<feature type="compositionally biased region" description="Polar residues" evidence="1">
    <location>
        <begin position="228"/>
        <end position="240"/>
    </location>
</feature>
<feature type="non-terminal residue" evidence="2">
    <location>
        <position position="1"/>
    </location>
</feature>
<sequence>SIYKRRSTGDTKVALTDTIYEKKVRSSFFPAAIRFRLKALKTEQLSILTSDQPAKGCEVGPGTKNESISVYGSCWPAAAQLFERNTVVVGFDSTRVECLVEGPIHPIEPTLKGGPQAQGSTKQKVSALRNFLLGLYDQRDQSARERGYSSSGEAKSSPLLIEPSVRRSSSTCYEASVFGGSPLLDLERRTSGQGKAQCAWPTEATFLSALFKRLASARGERQGHKVSSVGSLSQEGTNEVTGPFRDRGRGAAFLW</sequence>
<organism evidence="2 3">
    <name type="scientific">Ficus carica</name>
    <name type="common">Common fig</name>
    <dbReference type="NCBI Taxonomy" id="3494"/>
    <lineage>
        <taxon>Eukaryota</taxon>
        <taxon>Viridiplantae</taxon>
        <taxon>Streptophyta</taxon>
        <taxon>Embryophyta</taxon>
        <taxon>Tracheophyta</taxon>
        <taxon>Spermatophyta</taxon>
        <taxon>Magnoliopsida</taxon>
        <taxon>eudicotyledons</taxon>
        <taxon>Gunneridae</taxon>
        <taxon>Pentapetalae</taxon>
        <taxon>rosids</taxon>
        <taxon>fabids</taxon>
        <taxon>Rosales</taxon>
        <taxon>Moraceae</taxon>
        <taxon>Ficeae</taxon>
        <taxon>Ficus</taxon>
    </lineage>
</organism>
<dbReference type="EMBL" id="BTGU01011921">
    <property type="protein sequence ID" value="GMN73366.1"/>
    <property type="molecule type" value="Genomic_DNA"/>
</dbReference>
<dbReference type="Proteomes" id="UP001187192">
    <property type="component" value="Unassembled WGS sequence"/>
</dbReference>
<evidence type="ECO:0000313" key="2">
    <source>
        <dbReference type="EMBL" id="GMN73366.1"/>
    </source>
</evidence>
<proteinExistence type="predicted"/>
<comment type="caution">
    <text evidence="2">The sequence shown here is derived from an EMBL/GenBank/DDBJ whole genome shotgun (WGS) entry which is preliminary data.</text>
</comment>
<protein>
    <submittedName>
        <fullName evidence="2">Uncharacterized protein</fullName>
    </submittedName>
</protein>
<accession>A0AA88EKX4</accession>
<feature type="region of interest" description="Disordered" evidence="1">
    <location>
        <begin position="222"/>
        <end position="247"/>
    </location>
</feature>
<dbReference type="AlphaFoldDB" id="A0AA88EKX4"/>
<keyword evidence="3" id="KW-1185">Reference proteome</keyword>
<reference evidence="2" key="1">
    <citation type="submission" date="2023-07" db="EMBL/GenBank/DDBJ databases">
        <title>draft genome sequence of fig (Ficus carica).</title>
        <authorList>
            <person name="Takahashi T."/>
            <person name="Nishimura K."/>
        </authorList>
    </citation>
    <scope>NUCLEOTIDE SEQUENCE</scope>
</reference>